<evidence type="ECO:0000313" key="5">
    <source>
        <dbReference type="Proteomes" id="UP001500967"/>
    </source>
</evidence>
<dbReference type="Proteomes" id="UP001500967">
    <property type="component" value="Unassembled WGS sequence"/>
</dbReference>
<dbReference type="CDD" id="cd08023">
    <property type="entry name" value="GH16_laminarinase_like"/>
    <property type="match status" value="1"/>
</dbReference>
<evidence type="ECO:0000259" key="3">
    <source>
        <dbReference type="PROSITE" id="PS51762"/>
    </source>
</evidence>
<dbReference type="PANTHER" id="PTHR10963:SF55">
    <property type="entry name" value="GLYCOSIDE HYDROLASE FAMILY 16 PROTEIN"/>
    <property type="match status" value="1"/>
</dbReference>
<name>A0ABP3CZM3_9ACTN</name>
<dbReference type="InterPro" id="IPR050546">
    <property type="entry name" value="Glycosyl_Hydrlase_16"/>
</dbReference>
<keyword evidence="2" id="KW-0732">Signal</keyword>
<sequence>MATAASVVVLAACTLVLVSSAPARLAGEGVLDGTASGGLETWSAESDRGRVELRRKWVYGNSVVDISRADAGGDWSLVLARLRDPQRFFTVGRIYRMEVYVRDLAASGARIGMLLADHRYAQRPTGASVYADFSDRQWHRLSRTFVVTSPGGPGTGFYLALPPGAGLHWQVTRASVRQVDAPAPARVSRRADTVVAFDGPAGSPPDARQWTHEVGGHGWGNDELQSYTEQPENSVLDGAGHLVITARRERTVGPDGVVRAYSSARLTTKDRVTVPARSYVEAEILAPVGTGVWPAFWLAGADIDRIGWPAAGELDVLEAIGAQPTVAHSAVHLASAADPLRDQPYGWNEPGGTIDLGAPLDQRSHRFGVYFDSRTVRFYVDRRERMALWADDARISGRTWPFGKPQYLLLNVAIGGGDPTATTFPRSMRVGPISVWHGGVPF</sequence>
<dbReference type="PANTHER" id="PTHR10963">
    <property type="entry name" value="GLYCOSYL HYDROLASE-RELATED"/>
    <property type="match status" value="1"/>
</dbReference>
<dbReference type="PROSITE" id="PS51762">
    <property type="entry name" value="GH16_2"/>
    <property type="match status" value="1"/>
</dbReference>
<keyword evidence="5" id="KW-1185">Reference proteome</keyword>
<feature type="signal peptide" evidence="2">
    <location>
        <begin position="1"/>
        <end position="25"/>
    </location>
</feature>
<comment type="caution">
    <text evidence="4">The sequence shown here is derived from an EMBL/GenBank/DDBJ whole genome shotgun (WGS) entry which is preliminary data.</text>
</comment>
<gene>
    <name evidence="4" type="ORF">GCM10009539_00950</name>
</gene>
<evidence type="ECO:0000256" key="2">
    <source>
        <dbReference type="SAM" id="SignalP"/>
    </source>
</evidence>
<dbReference type="SUPFAM" id="SSF49899">
    <property type="entry name" value="Concanavalin A-like lectins/glucanases"/>
    <property type="match status" value="1"/>
</dbReference>
<dbReference type="RefSeq" id="WP_344646688.1">
    <property type="nucleotide sequence ID" value="NZ_BAAAGX010000001.1"/>
</dbReference>
<accession>A0ABP3CZM3</accession>
<proteinExistence type="inferred from homology"/>
<dbReference type="InterPro" id="IPR000757">
    <property type="entry name" value="Beta-glucanase-like"/>
</dbReference>
<organism evidence="4 5">
    <name type="scientific">Cryptosporangium japonicum</name>
    <dbReference type="NCBI Taxonomy" id="80872"/>
    <lineage>
        <taxon>Bacteria</taxon>
        <taxon>Bacillati</taxon>
        <taxon>Actinomycetota</taxon>
        <taxon>Actinomycetes</taxon>
        <taxon>Cryptosporangiales</taxon>
        <taxon>Cryptosporangiaceae</taxon>
        <taxon>Cryptosporangium</taxon>
    </lineage>
</organism>
<dbReference type="Pfam" id="PF00722">
    <property type="entry name" value="Glyco_hydro_16"/>
    <property type="match status" value="1"/>
</dbReference>
<evidence type="ECO:0000313" key="4">
    <source>
        <dbReference type="EMBL" id="GAA0219391.1"/>
    </source>
</evidence>
<feature type="chain" id="PRO_5045352073" description="GH16 domain-containing protein" evidence="2">
    <location>
        <begin position="26"/>
        <end position="442"/>
    </location>
</feature>
<protein>
    <recommendedName>
        <fullName evidence="3">GH16 domain-containing protein</fullName>
    </recommendedName>
</protein>
<dbReference type="InterPro" id="IPR013320">
    <property type="entry name" value="ConA-like_dom_sf"/>
</dbReference>
<reference evidence="5" key="1">
    <citation type="journal article" date="2019" name="Int. J. Syst. Evol. Microbiol.">
        <title>The Global Catalogue of Microorganisms (GCM) 10K type strain sequencing project: providing services to taxonomists for standard genome sequencing and annotation.</title>
        <authorList>
            <consortium name="The Broad Institute Genomics Platform"/>
            <consortium name="The Broad Institute Genome Sequencing Center for Infectious Disease"/>
            <person name="Wu L."/>
            <person name="Ma J."/>
        </authorList>
    </citation>
    <scope>NUCLEOTIDE SEQUENCE [LARGE SCALE GENOMIC DNA]</scope>
    <source>
        <strain evidence="5">JCM 10425</strain>
    </source>
</reference>
<dbReference type="Gene3D" id="2.60.120.200">
    <property type="match status" value="1"/>
</dbReference>
<evidence type="ECO:0000256" key="1">
    <source>
        <dbReference type="ARBA" id="ARBA00006865"/>
    </source>
</evidence>
<feature type="domain" description="GH16" evidence="3">
    <location>
        <begin position="167"/>
        <end position="441"/>
    </location>
</feature>
<dbReference type="EMBL" id="BAAAGX010000001">
    <property type="protein sequence ID" value="GAA0219391.1"/>
    <property type="molecule type" value="Genomic_DNA"/>
</dbReference>
<comment type="similarity">
    <text evidence="1">Belongs to the glycosyl hydrolase 16 family.</text>
</comment>